<dbReference type="GO" id="GO:0004765">
    <property type="term" value="F:shikimate kinase activity"/>
    <property type="evidence" value="ECO:0007669"/>
    <property type="project" value="UniProtKB-UniRule"/>
</dbReference>
<dbReference type="GO" id="GO:0009073">
    <property type="term" value="P:aromatic amino acid family biosynthetic process"/>
    <property type="evidence" value="ECO:0007669"/>
    <property type="project" value="UniProtKB-KW"/>
</dbReference>
<dbReference type="InterPro" id="IPR000623">
    <property type="entry name" value="Shikimate_kinase/TSH1"/>
</dbReference>
<dbReference type="PANTHER" id="PTHR21087">
    <property type="entry name" value="SHIKIMATE KINASE"/>
    <property type="match status" value="1"/>
</dbReference>
<organism evidence="8 9">
    <name type="scientific">Candidatus Roizmanbacteria bacterium CG_4_10_14_0_2_um_filter_36_9</name>
    <dbReference type="NCBI Taxonomy" id="1974823"/>
    <lineage>
        <taxon>Bacteria</taxon>
        <taxon>Candidatus Roizmaniibacteriota</taxon>
    </lineage>
</organism>
<feature type="binding site" evidence="7">
    <location>
        <position position="32"/>
    </location>
    <ligand>
        <name>substrate</name>
    </ligand>
</feature>
<keyword evidence="1 7" id="KW-0028">Amino-acid biosynthesis</keyword>
<keyword evidence="5 7" id="KW-0067">ATP-binding</keyword>
<gene>
    <name evidence="7" type="primary">aroK</name>
    <name evidence="8" type="ORF">COY14_03130</name>
</gene>
<feature type="binding site" evidence="7">
    <location>
        <position position="56"/>
    </location>
    <ligand>
        <name>substrate</name>
    </ligand>
</feature>
<dbReference type="UniPathway" id="UPA00053">
    <property type="reaction ID" value="UER00088"/>
</dbReference>
<feature type="binding site" evidence="7">
    <location>
        <position position="118"/>
    </location>
    <ligand>
        <name>ATP</name>
        <dbReference type="ChEBI" id="CHEBI:30616"/>
    </ligand>
</feature>
<name>A0A2M7U3L5_9BACT</name>
<dbReference type="Proteomes" id="UP000230027">
    <property type="component" value="Unassembled WGS sequence"/>
</dbReference>
<proteinExistence type="inferred from homology"/>
<keyword evidence="6 7" id="KW-0057">Aromatic amino acid biosynthesis</keyword>
<dbReference type="EMBL" id="PFOD01000061">
    <property type="protein sequence ID" value="PIZ65095.1"/>
    <property type="molecule type" value="Genomic_DNA"/>
</dbReference>
<dbReference type="GO" id="GO:0005524">
    <property type="term" value="F:ATP binding"/>
    <property type="evidence" value="ECO:0007669"/>
    <property type="project" value="UniProtKB-UniRule"/>
</dbReference>
<keyword evidence="4 7" id="KW-0418">Kinase</keyword>
<evidence type="ECO:0000256" key="7">
    <source>
        <dbReference type="HAMAP-Rule" id="MF_00109"/>
    </source>
</evidence>
<dbReference type="Gene3D" id="3.40.50.300">
    <property type="entry name" value="P-loop containing nucleotide triphosphate hydrolases"/>
    <property type="match status" value="1"/>
</dbReference>
<dbReference type="GO" id="GO:0008652">
    <property type="term" value="P:amino acid biosynthetic process"/>
    <property type="evidence" value="ECO:0007669"/>
    <property type="project" value="UniProtKB-KW"/>
</dbReference>
<protein>
    <recommendedName>
        <fullName evidence="7">Shikimate kinase</fullName>
        <shortName evidence="7">SK</shortName>
        <ecNumber evidence="7">2.7.1.71</ecNumber>
    </recommendedName>
</protein>
<comment type="cofactor">
    <cofactor evidence="7">
        <name>Mg(2+)</name>
        <dbReference type="ChEBI" id="CHEBI:18420"/>
    </cofactor>
    <text evidence="7">Binds 1 Mg(2+) ion per subunit.</text>
</comment>
<accession>A0A2M7U3L5</accession>
<comment type="caution">
    <text evidence="7">Lacks conserved residue(s) required for the propagation of feature annotation.</text>
</comment>
<comment type="catalytic activity">
    <reaction evidence="7">
        <text>shikimate + ATP = 3-phosphoshikimate + ADP + H(+)</text>
        <dbReference type="Rhea" id="RHEA:13121"/>
        <dbReference type="ChEBI" id="CHEBI:15378"/>
        <dbReference type="ChEBI" id="CHEBI:30616"/>
        <dbReference type="ChEBI" id="CHEBI:36208"/>
        <dbReference type="ChEBI" id="CHEBI:145989"/>
        <dbReference type="ChEBI" id="CHEBI:456216"/>
        <dbReference type="EC" id="2.7.1.71"/>
    </reaction>
</comment>
<keyword evidence="7" id="KW-0460">Magnesium</keyword>
<dbReference type="GO" id="GO:0009423">
    <property type="term" value="P:chorismate biosynthetic process"/>
    <property type="evidence" value="ECO:0007669"/>
    <property type="project" value="UniProtKB-UniRule"/>
</dbReference>
<dbReference type="AlphaFoldDB" id="A0A2M7U3L5"/>
<evidence type="ECO:0000256" key="3">
    <source>
        <dbReference type="ARBA" id="ARBA00022741"/>
    </source>
</evidence>
<keyword evidence="7" id="KW-0963">Cytoplasm</keyword>
<dbReference type="PRINTS" id="PR01100">
    <property type="entry name" value="SHIKIMTKNASE"/>
</dbReference>
<feature type="binding site" evidence="7">
    <location>
        <position position="14"/>
    </location>
    <ligand>
        <name>Mg(2+)</name>
        <dbReference type="ChEBI" id="CHEBI:18420"/>
    </ligand>
</feature>
<comment type="pathway">
    <text evidence="7">Metabolic intermediate biosynthesis; chorismate biosynthesis; chorismate from D-erythrose 4-phosphate and phosphoenolpyruvate: step 5/7.</text>
</comment>
<evidence type="ECO:0000256" key="6">
    <source>
        <dbReference type="ARBA" id="ARBA00023141"/>
    </source>
</evidence>
<dbReference type="HAMAP" id="MF_00109">
    <property type="entry name" value="Shikimate_kinase"/>
    <property type="match status" value="1"/>
</dbReference>
<dbReference type="Pfam" id="PF01202">
    <property type="entry name" value="SKI"/>
    <property type="match status" value="1"/>
</dbReference>
<comment type="similarity">
    <text evidence="7">Belongs to the shikimate kinase family.</text>
</comment>
<evidence type="ECO:0000256" key="5">
    <source>
        <dbReference type="ARBA" id="ARBA00022840"/>
    </source>
</evidence>
<feature type="binding site" evidence="7">
    <location>
        <position position="134"/>
    </location>
    <ligand>
        <name>substrate</name>
    </ligand>
</feature>
<dbReference type="EC" id="2.7.1.71" evidence="7"/>
<dbReference type="GO" id="GO:0005829">
    <property type="term" value="C:cytosol"/>
    <property type="evidence" value="ECO:0007669"/>
    <property type="project" value="TreeGrafter"/>
</dbReference>
<evidence type="ECO:0000256" key="4">
    <source>
        <dbReference type="ARBA" id="ARBA00022777"/>
    </source>
</evidence>
<comment type="subunit">
    <text evidence="7">Monomer.</text>
</comment>
<reference evidence="9" key="1">
    <citation type="submission" date="2017-09" db="EMBL/GenBank/DDBJ databases">
        <title>Depth-based differentiation of microbial function through sediment-hosted aquifers and enrichment of novel symbionts in the deep terrestrial subsurface.</title>
        <authorList>
            <person name="Probst A.J."/>
            <person name="Ladd B."/>
            <person name="Jarett J.K."/>
            <person name="Geller-Mcgrath D.E."/>
            <person name="Sieber C.M.K."/>
            <person name="Emerson J.B."/>
            <person name="Anantharaman K."/>
            <person name="Thomas B.C."/>
            <person name="Malmstrom R."/>
            <person name="Stieglmeier M."/>
            <person name="Klingl A."/>
            <person name="Woyke T."/>
            <person name="Ryan C.M."/>
            <person name="Banfield J.F."/>
        </authorList>
    </citation>
    <scope>NUCLEOTIDE SEQUENCE [LARGE SCALE GENOMIC DNA]</scope>
</reference>
<sequence>MNIILIGFMGSGKTTISQELAKRLGRVVVDMDDLIEQKAQMSTPEIFETFGECRFRELETEVAMEVGKMKNIIVASGGGVIGNSKNIDYLKQNDGKIIYLHTSFNEIKKRVKNHRRPRPLFTNPKKAHILYLSRLPIYKNVSDIVISTDNKEISIIVTEIIRDMSL</sequence>
<comment type="caution">
    <text evidence="8">The sequence shown here is derived from an EMBL/GenBank/DDBJ whole genome shotgun (WGS) entry which is preliminary data.</text>
</comment>
<dbReference type="GO" id="GO:0000287">
    <property type="term" value="F:magnesium ion binding"/>
    <property type="evidence" value="ECO:0007669"/>
    <property type="project" value="UniProtKB-UniRule"/>
</dbReference>
<dbReference type="CDD" id="cd00464">
    <property type="entry name" value="SK"/>
    <property type="match status" value="1"/>
</dbReference>
<dbReference type="PANTHER" id="PTHR21087:SF16">
    <property type="entry name" value="SHIKIMATE KINASE 1, CHLOROPLASTIC"/>
    <property type="match status" value="1"/>
</dbReference>
<evidence type="ECO:0000256" key="2">
    <source>
        <dbReference type="ARBA" id="ARBA00022679"/>
    </source>
</evidence>
<keyword evidence="2 7" id="KW-0808">Transferase</keyword>
<dbReference type="SUPFAM" id="SSF52540">
    <property type="entry name" value="P-loop containing nucleoside triphosphate hydrolases"/>
    <property type="match status" value="1"/>
</dbReference>
<comment type="subcellular location">
    <subcellularLocation>
        <location evidence="7">Cytoplasm</location>
    </subcellularLocation>
</comment>
<feature type="binding site" evidence="7">
    <location>
        <position position="78"/>
    </location>
    <ligand>
        <name>substrate</name>
    </ligand>
</feature>
<evidence type="ECO:0000313" key="8">
    <source>
        <dbReference type="EMBL" id="PIZ65095.1"/>
    </source>
</evidence>
<dbReference type="InterPro" id="IPR031322">
    <property type="entry name" value="Shikimate/glucono_kinase"/>
</dbReference>
<evidence type="ECO:0000313" key="9">
    <source>
        <dbReference type="Proteomes" id="UP000230027"/>
    </source>
</evidence>
<feature type="binding site" evidence="7">
    <location>
        <begin position="10"/>
        <end position="15"/>
    </location>
    <ligand>
        <name>ATP</name>
        <dbReference type="ChEBI" id="CHEBI:30616"/>
    </ligand>
</feature>
<keyword evidence="3 7" id="KW-0547">Nucleotide-binding</keyword>
<comment type="function">
    <text evidence="7">Catalyzes the specific phosphorylation of the 3-hydroxyl group of shikimic acid using ATP as a cosubstrate.</text>
</comment>
<evidence type="ECO:0000256" key="1">
    <source>
        <dbReference type="ARBA" id="ARBA00022605"/>
    </source>
</evidence>
<dbReference type="InterPro" id="IPR027417">
    <property type="entry name" value="P-loop_NTPase"/>
</dbReference>
<keyword evidence="7" id="KW-0479">Metal-binding</keyword>